<dbReference type="AlphaFoldDB" id="A0A0G1CCR7"/>
<keyword evidence="4" id="KW-0645">Protease</keyword>
<keyword evidence="2" id="KW-1133">Transmembrane helix</keyword>
<dbReference type="EMBL" id="LCFB01000042">
    <property type="protein sequence ID" value="KKS83342.1"/>
    <property type="molecule type" value="Genomic_DNA"/>
</dbReference>
<dbReference type="GO" id="GO:0052689">
    <property type="term" value="F:carboxylic ester hydrolase activity"/>
    <property type="evidence" value="ECO:0007669"/>
    <property type="project" value="UniProtKB-ARBA"/>
</dbReference>
<proteinExistence type="predicted"/>
<protein>
    <submittedName>
        <fullName evidence="4">Dipeptidylaminopeptidase/acylaminoacyl-peptidase</fullName>
    </submittedName>
</protein>
<evidence type="ECO:0000259" key="3">
    <source>
        <dbReference type="Pfam" id="PF12146"/>
    </source>
</evidence>
<dbReference type="InterPro" id="IPR050261">
    <property type="entry name" value="FrsA_esterase"/>
</dbReference>
<accession>A0A0G1CCR7</accession>
<keyword evidence="2" id="KW-0812">Transmembrane</keyword>
<feature type="transmembrane region" description="Helical" evidence="2">
    <location>
        <begin position="12"/>
        <end position="31"/>
    </location>
</feature>
<dbReference type="STRING" id="1618436.UV59_C0042G0009"/>
<organism evidence="4 5">
    <name type="scientific">Candidatus Gottesmanbacteria bacterium GW2011_GWA1_43_11</name>
    <dbReference type="NCBI Taxonomy" id="1618436"/>
    <lineage>
        <taxon>Bacteria</taxon>
        <taxon>Candidatus Gottesmaniibacteriota</taxon>
    </lineage>
</organism>
<dbReference type="Gene3D" id="3.40.50.1820">
    <property type="entry name" value="alpha/beta hydrolase"/>
    <property type="match status" value="1"/>
</dbReference>
<sequence>MHKISLSQKIIIGLLGIVGIVVVYGTLALVVPKKGETVTPLVNQVAPIAKKVSPTPSPFPFPFPFQELTIPYLRSRNYVSNLSNLQKVAETQTYTSYIAQYDSDGLTIYGLLTIPKGDMPHDGWPAVVFVHGYIPPHSYQAQVNYASYVDYLAKNKLVVFKPDLRGHGKSEGEPGGTYYSADYIIDVLNARAALESSTIVNAKGIGLWGHSMAGNIIFRAFAVRPEIPAIAIWAGAVYTYSDFSEYSISDNSYQPSQVGTESRRRRQELFNTYGTFSPTSPFWQQVAGTNYISDIKGAIAVHHAVDDPVVSIDYSRNLMRILNQTAISHTLFEYDSGGHNITGTSFTTAMERTVDFFTRNLKR</sequence>
<dbReference type="PANTHER" id="PTHR22946:SF9">
    <property type="entry name" value="POLYKETIDE TRANSFERASE AF380"/>
    <property type="match status" value="1"/>
</dbReference>
<dbReference type="Proteomes" id="UP000034543">
    <property type="component" value="Unassembled WGS sequence"/>
</dbReference>
<dbReference type="SUPFAM" id="SSF53474">
    <property type="entry name" value="alpha/beta-Hydrolases"/>
    <property type="match status" value="1"/>
</dbReference>
<evidence type="ECO:0000256" key="2">
    <source>
        <dbReference type="SAM" id="Phobius"/>
    </source>
</evidence>
<keyword evidence="4" id="KW-0031">Aminopeptidase</keyword>
<comment type="caution">
    <text evidence="4">The sequence shown here is derived from an EMBL/GenBank/DDBJ whole genome shotgun (WGS) entry which is preliminary data.</text>
</comment>
<keyword evidence="1" id="KW-0378">Hydrolase</keyword>
<dbReference type="InterPro" id="IPR022742">
    <property type="entry name" value="Hydrolase_4"/>
</dbReference>
<gene>
    <name evidence="4" type="ORF">UV59_C0042G0009</name>
</gene>
<feature type="domain" description="Serine aminopeptidase S33" evidence="3">
    <location>
        <begin position="126"/>
        <end position="237"/>
    </location>
</feature>
<dbReference type="PANTHER" id="PTHR22946">
    <property type="entry name" value="DIENELACTONE HYDROLASE DOMAIN-CONTAINING PROTEIN-RELATED"/>
    <property type="match status" value="1"/>
</dbReference>
<keyword evidence="2" id="KW-0472">Membrane</keyword>
<dbReference type="GO" id="GO:0004177">
    <property type="term" value="F:aminopeptidase activity"/>
    <property type="evidence" value="ECO:0007669"/>
    <property type="project" value="UniProtKB-KW"/>
</dbReference>
<name>A0A0G1CCR7_9BACT</name>
<dbReference type="InterPro" id="IPR029058">
    <property type="entry name" value="AB_hydrolase_fold"/>
</dbReference>
<evidence type="ECO:0000313" key="5">
    <source>
        <dbReference type="Proteomes" id="UP000034543"/>
    </source>
</evidence>
<evidence type="ECO:0000256" key="1">
    <source>
        <dbReference type="ARBA" id="ARBA00022801"/>
    </source>
</evidence>
<reference evidence="4 5" key="1">
    <citation type="journal article" date="2015" name="Nature">
        <title>rRNA introns, odd ribosomes, and small enigmatic genomes across a large radiation of phyla.</title>
        <authorList>
            <person name="Brown C.T."/>
            <person name="Hug L.A."/>
            <person name="Thomas B.C."/>
            <person name="Sharon I."/>
            <person name="Castelle C.J."/>
            <person name="Singh A."/>
            <person name="Wilkins M.J."/>
            <person name="Williams K.H."/>
            <person name="Banfield J.F."/>
        </authorList>
    </citation>
    <scope>NUCLEOTIDE SEQUENCE [LARGE SCALE GENOMIC DNA]</scope>
</reference>
<dbReference type="Pfam" id="PF12146">
    <property type="entry name" value="Hydrolase_4"/>
    <property type="match status" value="1"/>
</dbReference>
<evidence type="ECO:0000313" key="4">
    <source>
        <dbReference type="EMBL" id="KKS83342.1"/>
    </source>
</evidence>